<dbReference type="PANTHER" id="PTHR39340">
    <property type="entry name" value="SULFOFRUCTOSEPHOSPHATE ALDOLASE"/>
    <property type="match status" value="1"/>
</dbReference>
<dbReference type="InterPro" id="IPR013785">
    <property type="entry name" value="Aldolase_TIM"/>
</dbReference>
<dbReference type="Gene3D" id="3.20.20.70">
    <property type="entry name" value="Aldolase class I"/>
    <property type="match status" value="1"/>
</dbReference>
<dbReference type="EMBL" id="CP030941">
    <property type="protein sequence ID" value="UUP18213.1"/>
    <property type="molecule type" value="Genomic_DNA"/>
</dbReference>
<dbReference type="SUPFAM" id="SSF51569">
    <property type="entry name" value="Aldolase"/>
    <property type="match status" value="1"/>
</dbReference>
<organism evidence="3 4">
    <name type="scientific">Nitratireductor thuwali</name>
    <dbReference type="NCBI Taxonomy" id="2267699"/>
    <lineage>
        <taxon>Bacteria</taxon>
        <taxon>Pseudomonadati</taxon>
        <taxon>Pseudomonadota</taxon>
        <taxon>Alphaproteobacteria</taxon>
        <taxon>Hyphomicrobiales</taxon>
        <taxon>Phyllobacteriaceae</taxon>
        <taxon>Nitratireductor</taxon>
    </lineage>
</organism>
<dbReference type="Proteomes" id="UP001342418">
    <property type="component" value="Chromosome"/>
</dbReference>
<dbReference type="InterPro" id="IPR002915">
    <property type="entry name" value="DeoC/FbaB/LacD_aldolase"/>
</dbReference>
<comment type="similarity">
    <text evidence="1">Belongs to the aldolase LacD family.</text>
</comment>
<evidence type="ECO:0000313" key="3">
    <source>
        <dbReference type="EMBL" id="UUP18213.1"/>
    </source>
</evidence>
<dbReference type="Pfam" id="PF01791">
    <property type="entry name" value="DeoC"/>
    <property type="match status" value="1"/>
</dbReference>
<dbReference type="GO" id="GO:0009025">
    <property type="term" value="F:tagatose-bisphosphate aldolase activity"/>
    <property type="evidence" value="ECO:0007669"/>
    <property type="project" value="UniProtKB-EC"/>
</dbReference>
<evidence type="ECO:0000256" key="1">
    <source>
        <dbReference type="ARBA" id="ARBA00008679"/>
    </source>
</evidence>
<dbReference type="SMART" id="SM01133">
    <property type="entry name" value="DeoC"/>
    <property type="match status" value="1"/>
</dbReference>
<dbReference type="EC" id="4.1.2.40" evidence="3"/>
<keyword evidence="4" id="KW-1185">Reference proteome</keyword>
<protein>
    <submittedName>
        <fullName evidence="3">Tagatose 1,6-diphosphate aldolase</fullName>
        <ecNumber evidence="3">4.1.2.40</ecNumber>
    </submittedName>
</protein>
<accession>A0ABY5MLH0</accession>
<name>A0ABY5MLH0_9HYPH</name>
<reference evidence="3 4" key="1">
    <citation type="submission" date="2018-07" db="EMBL/GenBank/DDBJ databases">
        <title>Genome sequence of Nitratireductor thuwali#1536.</title>
        <authorList>
            <person name="Michoud G."/>
            <person name="Merlino G."/>
            <person name="Sefrji F.O."/>
            <person name="Daffonchio D."/>
        </authorList>
    </citation>
    <scope>NUCLEOTIDE SEQUENCE [LARGE SCALE GENOMIC DNA]</scope>
    <source>
        <strain evidence="4">Nit1536</strain>
    </source>
</reference>
<dbReference type="RefSeq" id="WP_338530465.1">
    <property type="nucleotide sequence ID" value="NZ_CP030941.1"/>
</dbReference>
<keyword evidence="2 3" id="KW-0456">Lyase</keyword>
<evidence type="ECO:0000256" key="2">
    <source>
        <dbReference type="ARBA" id="ARBA00023239"/>
    </source>
</evidence>
<gene>
    <name evidence="3" type="primary">lacD</name>
    <name evidence="3" type="ORF">NTH_02693</name>
</gene>
<dbReference type="InterPro" id="IPR050552">
    <property type="entry name" value="LacD_aldolase"/>
</dbReference>
<dbReference type="PANTHER" id="PTHR39340:SF1">
    <property type="entry name" value="SULFOFRUCTOSEPHOSPHATE ALDOLASE"/>
    <property type="match status" value="1"/>
</dbReference>
<sequence>MSTKMTTSELRGYQQICGDNGLMMVVACDQRGGMRKVLADTPEAQANIDEAALGVVKAGIVRHLANKASCVLLDAVCAVPKVVDEAVLARDTGLLIGLDASGWDTDANGYRISKLVPGVDARRVRELGGTGAKLMVYLRPDRPDANEVNIQIIRECIADFAREDVLLVVEILTYQLDDETDADYAKVFPDLIVDCARISLELGSKVLKLPYPGTAEACRRITELCNGVPWAVLSAGVAHETFIEQVKIAMDHGASGVIAGRALWKDCISLDAKTHETRLEQIASDRLRQIQKVLDEHAVRG</sequence>
<proteinExistence type="inferred from homology"/>
<evidence type="ECO:0000313" key="4">
    <source>
        <dbReference type="Proteomes" id="UP001342418"/>
    </source>
</evidence>